<gene>
    <name evidence="2" type="ORF">Scep_028595</name>
</gene>
<dbReference type="AlphaFoldDB" id="A0AAP0EHJ8"/>
<proteinExistence type="predicted"/>
<dbReference type="GO" id="GO:0003676">
    <property type="term" value="F:nucleic acid binding"/>
    <property type="evidence" value="ECO:0007669"/>
    <property type="project" value="InterPro"/>
</dbReference>
<dbReference type="EMBL" id="JBBNAG010000012">
    <property type="protein sequence ID" value="KAK9089513.1"/>
    <property type="molecule type" value="Genomic_DNA"/>
</dbReference>
<dbReference type="InterPro" id="IPR002156">
    <property type="entry name" value="RNaseH_domain"/>
</dbReference>
<reference evidence="2 3" key="1">
    <citation type="submission" date="2024-01" db="EMBL/GenBank/DDBJ databases">
        <title>Genome assemblies of Stephania.</title>
        <authorList>
            <person name="Yang L."/>
        </authorList>
    </citation>
    <scope>NUCLEOTIDE SEQUENCE [LARGE SCALE GENOMIC DNA]</scope>
    <source>
        <strain evidence="2">JXDWG</strain>
        <tissue evidence="2">Leaf</tissue>
    </source>
</reference>
<dbReference type="InterPro" id="IPR044730">
    <property type="entry name" value="RNase_H-like_dom_plant"/>
</dbReference>
<evidence type="ECO:0000313" key="3">
    <source>
        <dbReference type="Proteomes" id="UP001419268"/>
    </source>
</evidence>
<protein>
    <recommendedName>
        <fullName evidence="1">RNase H type-1 domain-containing protein</fullName>
    </recommendedName>
</protein>
<sequence length="201" mass="22608">MASFSRILRCQTIVVLNPICSIVRGRHSVPGTFTWRKPDAGCTKLNFDGSTKNGTGLSSIGGIFRDHKAEFMLGYAESIGQKTSTVAELTALHRGLELALENGWRDVWLEGDAMTLIDIIVHRRPVRSEEVQRIIGDINLIISELGSCNLTHIYREGNRAADRFAKMGHKLPEPRIWRNPPKEVLPIVIEDAKCKSFQRRM</sequence>
<dbReference type="SUPFAM" id="SSF53098">
    <property type="entry name" value="Ribonuclease H-like"/>
    <property type="match status" value="1"/>
</dbReference>
<feature type="domain" description="RNase H type-1" evidence="1">
    <location>
        <begin position="46"/>
        <end position="167"/>
    </location>
</feature>
<dbReference type="Pfam" id="PF13456">
    <property type="entry name" value="RVT_3"/>
    <property type="match status" value="1"/>
</dbReference>
<keyword evidence="3" id="KW-1185">Reference proteome</keyword>
<dbReference type="Proteomes" id="UP001419268">
    <property type="component" value="Unassembled WGS sequence"/>
</dbReference>
<comment type="caution">
    <text evidence="2">The sequence shown here is derived from an EMBL/GenBank/DDBJ whole genome shotgun (WGS) entry which is preliminary data.</text>
</comment>
<dbReference type="CDD" id="cd06222">
    <property type="entry name" value="RNase_H_like"/>
    <property type="match status" value="1"/>
</dbReference>
<organism evidence="2 3">
    <name type="scientific">Stephania cephalantha</name>
    <dbReference type="NCBI Taxonomy" id="152367"/>
    <lineage>
        <taxon>Eukaryota</taxon>
        <taxon>Viridiplantae</taxon>
        <taxon>Streptophyta</taxon>
        <taxon>Embryophyta</taxon>
        <taxon>Tracheophyta</taxon>
        <taxon>Spermatophyta</taxon>
        <taxon>Magnoliopsida</taxon>
        <taxon>Ranunculales</taxon>
        <taxon>Menispermaceae</taxon>
        <taxon>Menispermoideae</taxon>
        <taxon>Cissampelideae</taxon>
        <taxon>Stephania</taxon>
    </lineage>
</organism>
<evidence type="ECO:0000313" key="2">
    <source>
        <dbReference type="EMBL" id="KAK9089513.1"/>
    </source>
</evidence>
<dbReference type="InterPro" id="IPR036397">
    <property type="entry name" value="RNaseH_sf"/>
</dbReference>
<evidence type="ECO:0000259" key="1">
    <source>
        <dbReference type="Pfam" id="PF13456"/>
    </source>
</evidence>
<dbReference type="PANTHER" id="PTHR47723:SF23">
    <property type="entry name" value="REVERSE TRANSCRIPTASE-LIKE PROTEIN"/>
    <property type="match status" value="1"/>
</dbReference>
<dbReference type="PANTHER" id="PTHR47723">
    <property type="entry name" value="OS05G0353850 PROTEIN"/>
    <property type="match status" value="1"/>
</dbReference>
<dbReference type="FunFam" id="3.30.420.10:FF:000076">
    <property type="entry name" value="RBR-type E3 ubiquitin transferase"/>
    <property type="match status" value="1"/>
</dbReference>
<dbReference type="GO" id="GO:0004523">
    <property type="term" value="F:RNA-DNA hybrid ribonuclease activity"/>
    <property type="evidence" value="ECO:0007669"/>
    <property type="project" value="InterPro"/>
</dbReference>
<accession>A0AAP0EHJ8</accession>
<dbReference type="Gene3D" id="3.30.420.10">
    <property type="entry name" value="Ribonuclease H-like superfamily/Ribonuclease H"/>
    <property type="match status" value="1"/>
</dbReference>
<name>A0AAP0EHJ8_9MAGN</name>
<dbReference type="InterPro" id="IPR012337">
    <property type="entry name" value="RNaseH-like_sf"/>
</dbReference>
<dbReference type="InterPro" id="IPR053151">
    <property type="entry name" value="RNase_H-like"/>
</dbReference>